<keyword evidence="3" id="KW-0695">RNA-directed DNA polymerase</keyword>
<keyword evidence="4" id="KW-1185">Reference proteome</keyword>
<protein>
    <submittedName>
        <fullName evidence="3">RNA-directed DNA polymerase, eukaryota, reverse transcriptase zinc-binding domain protein</fullName>
    </submittedName>
</protein>
<keyword evidence="3" id="KW-0808">Transferase</keyword>
<evidence type="ECO:0000313" key="4">
    <source>
        <dbReference type="Proteomes" id="UP001151760"/>
    </source>
</evidence>
<dbReference type="Pfam" id="PF13966">
    <property type="entry name" value="zf-RVT"/>
    <property type="match status" value="2"/>
</dbReference>
<dbReference type="GO" id="GO:0003964">
    <property type="term" value="F:RNA-directed DNA polymerase activity"/>
    <property type="evidence" value="ECO:0007669"/>
    <property type="project" value="UniProtKB-KW"/>
</dbReference>
<proteinExistence type="predicted"/>
<dbReference type="InterPro" id="IPR043502">
    <property type="entry name" value="DNA/RNA_pol_sf"/>
</dbReference>
<dbReference type="Proteomes" id="UP001151760">
    <property type="component" value="Unassembled WGS sequence"/>
</dbReference>
<dbReference type="SUPFAM" id="SSF56672">
    <property type="entry name" value="DNA/RNA polymerases"/>
    <property type="match status" value="1"/>
</dbReference>
<organism evidence="3 4">
    <name type="scientific">Tanacetum coccineum</name>
    <dbReference type="NCBI Taxonomy" id="301880"/>
    <lineage>
        <taxon>Eukaryota</taxon>
        <taxon>Viridiplantae</taxon>
        <taxon>Streptophyta</taxon>
        <taxon>Embryophyta</taxon>
        <taxon>Tracheophyta</taxon>
        <taxon>Spermatophyta</taxon>
        <taxon>Magnoliopsida</taxon>
        <taxon>eudicotyledons</taxon>
        <taxon>Gunneridae</taxon>
        <taxon>Pentapetalae</taxon>
        <taxon>asterids</taxon>
        <taxon>campanulids</taxon>
        <taxon>Asterales</taxon>
        <taxon>Asteraceae</taxon>
        <taxon>Asteroideae</taxon>
        <taxon>Anthemideae</taxon>
        <taxon>Anthemidinae</taxon>
        <taxon>Tanacetum</taxon>
    </lineage>
</organism>
<feature type="coiled-coil region" evidence="1">
    <location>
        <begin position="74"/>
        <end position="101"/>
    </location>
</feature>
<evidence type="ECO:0000313" key="3">
    <source>
        <dbReference type="EMBL" id="GJT52367.1"/>
    </source>
</evidence>
<feature type="domain" description="Reverse transcriptase" evidence="2">
    <location>
        <begin position="276"/>
        <end position="554"/>
    </location>
</feature>
<gene>
    <name evidence="3" type="ORF">Tco_0978524</name>
</gene>
<reference evidence="3" key="1">
    <citation type="journal article" date="2022" name="Int. J. Mol. Sci.">
        <title>Draft Genome of Tanacetum Coccineum: Genomic Comparison of Closely Related Tanacetum-Family Plants.</title>
        <authorList>
            <person name="Yamashiro T."/>
            <person name="Shiraishi A."/>
            <person name="Nakayama K."/>
            <person name="Satake H."/>
        </authorList>
    </citation>
    <scope>NUCLEOTIDE SEQUENCE</scope>
</reference>
<accession>A0ABQ5EN86</accession>
<dbReference type="EMBL" id="BQNB010016489">
    <property type="protein sequence ID" value="GJT52367.1"/>
    <property type="molecule type" value="Genomic_DNA"/>
</dbReference>
<dbReference type="PANTHER" id="PTHR33116:SF78">
    <property type="entry name" value="OS12G0587133 PROTEIN"/>
    <property type="match status" value="1"/>
</dbReference>
<dbReference type="InterPro" id="IPR026960">
    <property type="entry name" value="RVT-Znf"/>
</dbReference>
<evidence type="ECO:0000256" key="1">
    <source>
        <dbReference type="SAM" id="Coils"/>
    </source>
</evidence>
<dbReference type="CDD" id="cd01650">
    <property type="entry name" value="RT_nLTR_like"/>
    <property type="match status" value="1"/>
</dbReference>
<evidence type="ECO:0000259" key="2">
    <source>
        <dbReference type="PROSITE" id="PS50878"/>
    </source>
</evidence>
<keyword evidence="1" id="KW-0175">Coiled coil</keyword>
<dbReference type="InterPro" id="IPR000477">
    <property type="entry name" value="RT_dom"/>
</dbReference>
<name>A0ABQ5EN86_9ASTR</name>
<dbReference type="Pfam" id="PF00078">
    <property type="entry name" value="RVT_1"/>
    <property type="match status" value="1"/>
</dbReference>
<keyword evidence="3" id="KW-0548">Nucleotidyltransferase</keyword>
<dbReference type="PROSITE" id="PS50878">
    <property type="entry name" value="RT_POL"/>
    <property type="match status" value="1"/>
</dbReference>
<dbReference type="PANTHER" id="PTHR33116">
    <property type="entry name" value="REVERSE TRANSCRIPTASE ZINC-BINDING DOMAIN-CONTAINING PROTEIN-RELATED-RELATED"/>
    <property type="match status" value="1"/>
</dbReference>
<sequence length="1357" mass="155133">MITLVGVYGPSKMHFLRYLPFDLVSSCHDIFVQFGYLVSDLFTGVDKDETKSYGIINIKEWELLDSNLKCHEKFRRLKDKIKQWSNNIKTLERNRKTVALEEINSIEKRIDEGSAMPSDNDHRLILLQEIEKIDKFASMDIIQKAHVKWDIEGDENSKFFHGLINQKRRNQMINGIMVEGNWITNPCLIKDAFLQFYKRKFQAQDSQVMFSNLPHSHSLNCMDRETLERQVTLEEIKEAVWDCGSSKAPGPDGYSFAFVKKYWGTIQKDLYDFVNLFFASCVMPNGANSSFFTLIPKVNNPTLITDFRPISLIGIHYKIIAKILANRLSKVIDKIVSKEQSAFIAGRQILDGPVILSEIIEWYKKRKKKLLIFKVDFEKAFDSISWNYLIHILDSFGFGNKWCSWIKACLNSSRASILINGSPTSEFSIKRGLRQGDPLSPFLFILVMEGLHNAFEEAVGNGLITGVNIKNSTINVSHLFYADDVIITTDWNAKDMDNIIRVLHVFYLASGLKINIHKSNIYGIGVNKDEVLSMASNAGCIAGDIPFNYLGLPIGSNMKSIASWKTLVDRFHMRLSSWKANLLSIGGRLTLIKSVLGSLGIYYLSIFRAPESVLQDLERIRANFFWGGNKDKNKMAWVKWPIILNSFDKGGLNIGSLKAFNLALLQKWRWRLLSSPNALWVQVIKAYHGQEGGFDTNGCSFKGIWANIVGTSNFLHSKGIILSNTFRFKAGCGTRIRFWKDIWVGETPLFTRYNRLYHLDQDKDCLIIDRINNGQWSWNWSRTNLGVRNLAYLCDMLNEIGQLNIDVNEDTCTWSLGPNGTFTVKDARYRIDQNILPTLAHATTWDKSIPRKVNVFMWRLSLDRLPHRLNLSSRGMDIPAISCPSCNANVESANHVFFECDIATDMWKLVFRWCDIPLFQASSWDSFNDWIISWHASKEKKHRFYVITTSVLWWLWRYRNSVTFNSQPLRKSDLFDNVRFSSFSWLHNRDHMKLSWNDWLMYPLSITRNGNGIRIDEYLTLSHLFYANDAIFIGKWDKANVITIVNMLKCFYLASGLKINIQKSKIMGIGTSQEEVDVAANVIGCNTFSSPFNYLGVKVGSSALEVTFGTRRFFNGADINKNKMSYDWLEKNNAFKEKMSAWVIKAMFGDGGALDNTGKFARSSTWTTIVRECGNLSSKGINLLSHMKRKVGNGLNTLFWVDSWLTDIPLKQLYPRMFALDCNKNSTVAEKINASSISCSFRRLPRGSLEEEQFSKLIEDVNSVILSVSNDRWIWSLDSSGEFSIKSTRLFIDDHLLLAVGAPTRWVSEVPIKINIMAWKVSLDKLPTRLNLSLRGIEIPSITCPICSCAGESCSKF</sequence>
<comment type="caution">
    <text evidence="3">The sequence shown here is derived from an EMBL/GenBank/DDBJ whole genome shotgun (WGS) entry which is preliminary data.</text>
</comment>
<reference evidence="3" key="2">
    <citation type="submission" date="2022-01" db="EMBL/GenBank/DDBJ databases">
        <authorList>
            <person name="Yamashiro T."/>
            <person name="Shiraishi A."/>
            <person name="Satake H."/>
            <person name="Nakayama K."/>
        </authorList>
    </citation>
    <scope>NUCLEOTIDE SEQUENCE</scope>
</reference>